<protein>
    <submittedName>
        <fullName evidence="2">Uncharacterized protein</fullName>
    </submittedName>
</protein>
<dbReference type="Proteomes" id="UP000554482">
    <property type="component" value="Unassembled WGS sequence"/>
</dbReference>
<name>A0A7J6X2Z7_THATH</name>
<evidence type="ECO:0000256" key="1">
    <source>
        <dbReference type="SAM" id="MobiDB-lite"/>
    </source>
</evidence>
<dbReference type="EMBL" id="JABWDY010005844">
    <property type="protein sequence ID" value="KAF5204126.1"/>
    <property type="molecule type" value="Genomic_DNA"/>
</dbReference>
<gene>
    <name evidence="2" type="ORF">FRX31_006284</name>
</gene>
<feature type="region of interest" description="Disordered" evidence="1">
    <location>
        <begin position="1"/>
        <end position="57"/>
    </location>
</feature>
<comment type="caution">
    <text evidence="2">The sequence shown here is derived from an EMBL/GenBank/DDBJ whole genome shotgun (WGS) entry which is preliminary data.</text>
</comment>
<feature type="region of interest" description="Disordered" evidence="1">
    <location>
        <begin position="111"/>
        <end position="151"/>
    </location>
</feature>
<proteinExistence type="predicted"/>
<keyword evidence="3" id="KW-1185">Reference proteome</keyword>
<dbReference type="AlphaFoldDB" id="A0A7J6X2Z7"/>
<reference evidence="2 3" key="1">
    <citation type="submission" date="2020-06" db="EMBL/GenBank/DDBJ databases">
        <title>Transcriptomic and genomic resources for Thalictrum thalictroides and T. hernandezii: Facilitating candidate gene discovery in an emerging model plant lineage.</title>
        <authorList>
            <person name="Arias T."/>
            <person name="Riano-Pachon D.M."/>
            <person name="Di Stilio V.S."/>
        </authorList>
    </citation>
    <scope>NUCLEOTIDE SEQUENCE [LARGE SCALE GENOMIC DNA]</scope>
    <source>
        <strain evidence="3">cv. WT478/WT964</strain>
        <tissue evidence="2">Leaves</tissue>
    </source>
</reference>
<evidence type="ECO:0000313" key="3">
    <source>
        <dbReference type="Proteomes" id="UP000554482"/>
    </source>
</evidence>
<feature type="compositionally biased region" description="Basic residues" evidence="1">
    <location>
        <begin position="14"/>
        <end position="25"/>
    </location>
</feature>
<sequence>MKNKFQRFLQLKEPKRKRNRKKKKGPAPGQPEVGVSGAKDTNGVEIVSSTKEDESADQVIPEAVEPIGTFVPSTPISQGVLVYEEDVNPAEAEASKVLKSWGERVEAHDLLMEKEGEWQTPKRKGSKYKPTQVSPHNTRSRSKGGTVMVPQ</sequence>
<organism evidence="2 3">
    <name type="scientific">Thalictrum thalictroides</name>
    <name type="common">Rue-anemone</name>
    <name type="synonym">Anemone thalictroides</name>
    <dbReference type="NCBI Taxonomy" id="46969"/>
    <lineage>
        <taxon>Eukaryota</taxon>
        <taxon>Viridiplantae</taxon>
        <taxon>Streptophyta</taxon>
        <taxon>Embryophyta</taxon>
        <taxon>Tracheophyta</taxon>
        <taxon>Spermatophyta</taxon>
        <taxon>Magnoliopsida</taxon>
        <taxon>Ranunculales</taxon>
        <taxon>Ranunculaceae</taxon>
        <taxon>Thalictroideae</taxon>
        <taxon>Thalictrum</taxon>
    </lineage>
</organism>
<accession>A0A7J6X2Z7</accession>
<evidence type="ECO:0000313" key="2">
    <source>
        <dbReference type="EMBL" id="KAF5204126.1"/>
    </source>
</evidence>